<dbReference type="AlphaFoldDB" id="A0A2W7QIN4"/>
<proteinExistence type="predicted"/>
<comment type="caution">
    <text evidence="2">The sequence shown here is derived from an EMBL/GenBank/DDBJ whole genome shotgun (WGS) entry which is preliminary data.</text>
</comment>
<feature type="signal peptide" evidence="1">
    <location>
        <begin position="1"/>
        <end position="21"/>
    </location>
</feature>
<gene>
    <name evidence="2" type="ORF">LY56_00129</name>
</gene>
<evidence type="ECO:0008006" key="4">
    <source>
        <dbReference type="Google" id="ProtNLM"/>
    </source>
</evidence>
<protein>
    <recommendedName>
        <fullName evidence="4">Chitin binding peritrophin-A-like protein</fullName>
    </recommendedName>
</protein>
<sequence>MKLKITLAAVALSLSPALASAMCSSMKPAQTASACAEGQVWDAATSVCVEPVSS</sequence>
<feature type="chain" id="PRO_5016125412" description="Chitin binding peritrophin-A-like protein" evidence="1">
    <location>
        <begin position="22"/>
        <end position="54"/>
    </location>
</feature>
<name>A0A2W7QIN4_9RHOB</name>
<dbReference type="STRING" id="121821.GCA_001870675_02201"/>
<evidence type="ECO:0000313" key="3">
    <source>
        <dbReference type="Proteomes" id="UP000249364"/>
    </source>
</evidence>
<keyword evidence="1" id="KW-0732">Signal</keyword>
<keyword evidence="3" id="KW-1185">Reference proteome</keyword>
<dbReference type="EMBL" id="QKZQ01000001">
    <property type="protein sequence ID" value="PZX47981.1"/>
    <property type="molecule type" value="Genomic_DNA"/>
</dbReference>
<organism evidence="2 3">
    <name type="scientific">Roseinatronobacter thiooxidans</name>
    <dbReference type="NCBI Taxonomy" id="121821"/>
    <lineage>
        <taxon>Bacteria</taxon>
        <taxon>Pseudomonadati</taxon>
        <taxon>Pseudomonadota</taxon>
        <taxon>Alphaproteobacteria</taxon>
        <taxon>Rhodobacterales</taxon>
        <taxon>Paracoccaceae</taxon>
        <taxon>Roseinatronobacter</taxon>
    </lineage>
</organism>
<dbReference type="RefSeq" id="WP_170124682.1">
    <property type="nucleotide sequence ID" value="NZ_MEHT01000009.1"/>
</dbReference>
<dbReference type="Proteomes" id="UP000249364">
    <property type="component" value="Unassembled WGS sequence"/>
</dbReference>
<accession>A0A2W7QIN4</accession>
<evidence type="ECO:0000256" key="1">
    <source>
        <dbReference type="SAM" id="SignalP"/>
    </source>
</evidence>
<reference evidence="2 3" key="1">
    <citation type="submission" date="2018-06" db="EMBL/GenBank/DDBJ databases">
        <title>Genomic Encyclopedia of Archaeal and Bacterial Type Strains, Phase II (KMG-II): from individual species to whole genera.</title>
        <authorList>
            <person name="Goeker M."/>
        </authorList>
    </citation>
    <scope>NUCLEOTIDE SEQUENCE [LARGE SCALE GENOMIC DNA]</scope>
    <source>
        <strain evidence="2 3">DSM 13087</strain>
    </source>
</reference>
<evidence type="ECO:0000313" key="2">
    <source>
        <dbReference type="EMBL" id="PZX47981.1"/>
    </source>
</evidence>